<keyword evidence="4" id="KW-1185">Reference proteome</keyword>
<reference evidence="3" key="1">
    <citation type="journal article" date="2020" name="Stud. Mycol.">
        <title>101 Dothideomycetes genomes: a test case for predicting lifestyles and emergence of pathogens.</title>
        <authorList>
            <person name="Haridas S."/>
            <person name="Albert R."/>
            <person name="Binder M."/>
            <person name="Bloem J."/>
            <person name="Labutti K."/>
            <person name="Salamov A."/>
            <person name="Andreopoulos B."/>
            <person name="Baker S."/>
            <person name="Barry K."/>
            <person name="Bills G."/>
            <person name="Bluhm B."/>
            <person name="Cannon C."/>
            <person name="Castanera R."/>
            <person name="Culley D."/>
            <person name="Daum C."/>
            <person name="Ezra D."/>
            <person name="Gonzalez J."/>
            <person name="Henrissat B."/>
            <person name="Kuo A."/>
            <person name="Liang C."/>
            <person name="Lipzen A."/>
            <person name="Lutzoni F."/>
            <person name="Magnuson J."/>
            <person name="Mondo S."/>
            <person name="Nolan M."/>
            <person name="Ohm R."/>
            <person name="Pangilinan J."/>
            <person name="Park H.-J."/>
            <person name="Ramirez L."/>
            <person name="Alfaro M."/>
            <person name="Sun H."/>
            <person name="Tritt A."/>
            <person name="Yoshinaga Y."/>
            <person name="Zwiers L.-H."/>
            <person name="Turgeon B."/>
            <person name="Goodwin S."/>
            <person name="Spatafora J."/>
            <person name="Crous P."/>
            <person name="Grigoriev I."/>
        </authorList>
    </citation>
    <scope>NUCLEOTIDE SEQUENCE</scope>
    <source>
        <strain evidence="3">CBS 627.86</strain>
    </source>
</reference>
<dbReference type="Pfam" id="PF06985">
    <property type="entry name" value="HET"/>
    <property type="match status" value="1"/>
</dbReference>
<feature type="domain" description="Heterokaryon incompatibility" evidence="1">
    <location>
        <begin position="22"/>
        <end position="196"/>
    </location>
</feature>
<proteinExistence type="predicted"/>
<sequence length="632" mass="72144">MRLINTRTHRLEEFIGQNIPPYAILSHTWEDDEVSYQQYCALLADMGPSEYTSSFTALLRKVRQRESLINQDQRADRIDLSAYNDVKGIRKIERTCRLALAAGLDYAWIDTCCINQSSSAELTEAINSMYRWYQRATVCFAYLSEFPSRATLCSGAGAEASSDMDAEWVPRPKDNPTFIDCLRRCRWFTRGWTLQELIAPESLYFYNAEWEEIGSKASLLTSLTAITRIPKDVLAGDRKLFSICVAQKMSWAARRTTTRTEDLAYCLLGIFDVNMPLLYGEEEKSFRRLQEEILKSSTDMSIFAWESTSPSNANLAIDLQDRSFSGIMAYSPLQFESCTDTERIPSHKPLDVSISSNGVKMRIPKSLHAKAGGLRYVLPLYCRSRGKLCGIEMRKCGSDVFIRANPWRLEEYRDQDMRRSNSSRTFLMLTTLPEVGTLCGPDANDIRLLIGLTRTHGLQFAINHEIDMGYVWPPERFDHEDQMFFVFGDPNWDYCSLNFQVNVSKRLVFDCDFLAVGWSNSSRQDIQCSIVDHQAHGGALRYVRSQMESDPPREWFLGSLSKSGIPVCSSVVYSIPETSLCAKISFRLSPVHDARLCSNKFWNVSFDTEIGPSTDIHQDHSLQWNQESVEET</sequence>
<dbReference type="Proteomes" id="UP000799770">
    <property type="component" value="Unassembled WGS sequence"/>
</dbReference>
<evidence type="ECO:0000313" key="4">
    <source>
        <dbReference type="Proteomes" id="UP000799770"/>
    </source>
</evidence>
<evidence type="ECO:0000259" key="1">
    <source>
        <dbReference type="Pfam" id="PF06985"/>
    </source>
</evidence>
<accession>A0A6A5ZBG0</accession>
<gene>
    <name evidence="3" type="ORF">BDV96DRAFT_572892</name>
</gene>
<name>A0A6A5ZBG0_9PLEO</name>
<dbReference type="EMBL" id="ML977320">
    <property type="protein sequence ID" value="KAF2116800.1"/>
    <property type="molecule type" value="Genomic_DNA"/>
</dbReference>
<dbReference type="PANTHER" id="PTHR10622">
    <property type="entry name" value="HET DOMAIN-CONTAINING PROTEIN"/>
    <property type="match status" value="1"/>
</dbReference>
<feature type="domain" description="DUF8212" evidence="2">
    <location>
        <begin position="285"/>
        <end position="347"/>
    </location>
</feature>
<dbReference type="OrthoDB" id="674604at2759"/>
<evidence type="ECO:0000313" key="3">
    <source>
        <dbReference type="EMBL" id="KAF2116800.1"/>
    </source>
</evidence>
<dbReference type="InterPro" id="IPR058525">
    <property type="entry name" value="DUF8212"/>
</dbReference>
<evidence type="ECO:0000259" key="2">
    <source>
        <dbReference type="Pfam" id="PF26640"/>
    </source>
</evidence>
<dbReference type="PANTHER" id="PTHR10622:SF12">
    <property type="entry name" value="HET DOMAIN-CONTAINING PROTEIN"/>
    <property type="match status" value="1"/>
</dbReference>
<dbReference type="Pfam" id="PF26640">
    <property type="entry name" value="DUF8212"/>
    <property type="match status" value="1"/>
</dbReference>
<organism evidence="3 4">
    <name type="scientific">Lophiotrema nucula</name>
    <dbReference type="NCBI Taxonomy" id="690887"/>
    <lineage>
        <taxon>Eukaryota</taxon>
        <taxon>Fungi</taxon>
        <taxon>Dikarya</taxon>
        <taxon>Ascomycota</taxon>
        <taxon>Pezizomycotina</taxon>
        <taxon>Dothideomycetes</taxon>
        <taxon>Pleosporomycetidae</taxon>
        <taxon>Pleosporales</taxon>
        <taxon>Lophiotremataceae</taxon>
        <taxon>Lophiotrema</taxon>
    </lineage>
</organism>
<protein>
    <submittedName>
        <fullName evidence="3">Heterokaryon incompatibility protein-domain-containing protein</fullName>
    </submittedName>
</protein>
<dbReference type="InterPro" id="IPR010730">
    <property type="entry name" value="HET"/>
</dbReference>
<dbReference type="AlphaFoldDB" id="A0A6A5ZBG0"/>